<keyword evidence="3" id="KW-1185">Reference proteome</keyword>
<evidence type="ECO:0000313" key="3">
    <source>
        <dbReference type="Proteomes" id="UP000623307"/>
    </source>
</evidence>
<name>A0ABX7I1A1_9BURK</name>
<evidence type="ECO:0008006" key="4">
    <source>
        <dbReference type="Google" id="ProtNLM"/>
    </source>
</evidence>
<dbReference type="Proteomes" id="UP000623307">
    <property type="component" value="Chromosome 2"/>
</dbReference>
<organism evidence="2 3">
    <name type="scientific">Cupriavidus oxalaticus</name>
    <dbReference type="NCBI Taxonomy" id="96344"/>
    <lineage>
        <taxon>Bacteria</taxon>
        <taxon>Pseudomonadati</taxon>
        <taxon>Pseudomonadota</taxon>
        <taxon>Betaproteobacteria</taxon>
        <taxon>Burkholderiales</taxon>
        <taxon>Burkholderiaceae</taxon>
        <taxon>Cupriavidus</taxon>
    </lineage>
</organism>
<gene>
    <name evidence="2" type="ORF">JTE92_23900</name>
</gene>
<dbReference type="EMBL" id="CP069812">
    <property type="protein sequence ID" value="QRQ96086.1"/>
    <property type="molecule type" value="Genomic_DNA"/>
</dbReference>
<feature type="region of interest" description="Disordered" evidence="1">
    <location>
        <begin position="20"/>
        <end position="49"/>
    </location>
</feature>
<dbReference type="GeneID" id="303492609"/>
<evidence type="ECO:0000256" key="1">
    <source>
        <dbReference type="SAM" id="MobiDB-lite"/>
    </source>
</evidence>
<dbReference type="RefSeq" id="WP_063238266.1">
    <property type="nucleotide sequence ID" value="NZ_CP069810.1"/>
</dbReference>
<sequence>MAVKKTDLEKNKGLKIANSLKQASAARGGIPGGAGARPDRREQRRLDQEQGLVPFACKLDGTLARRLQALAVNHPGGMTGLLNELLAGALPPEQDQA</sequence>
<accession>A0ABX7I1A1</accession>
<evidence type="ECO:0000313" key="2">
    <source>
        <dbReference type="EMBL" id="QRQ96086.1"/>
    </source>
</evidence>
<protein>
    <recommendedName>
        <fullName evidence="4">ParB</fullName>
    </recommendedName>
</protein>
<feature type="compositionally biased region" description="Basic and acidic residues" evidence="1">
    <location>
        <begin position="37"/>
        <end position="48"/>
    </location>
</feature>
<proteinExistence type="predicted"/>
<reference evidence="2 3" key="1">
    <citation type="submission" date="2021-02" db="EMBL/GenBank/DDBJ databases">
        <title>Complete Genome Sequence of Cupriavidus oxalaticus Strain Ox1, a Soil Oxalate-Degrading Species.</title>
        <authorList>
            <person name="Palmieri F."/>
            <person name="Udriet P."/>
            <person name="Deuasquier M."/>
            <person name="Beaudoing E."/>
            <person name="Johnson S.L."/>
            <person name="Davenport K.W."/>
            <person name="Chain P.S."/>
            <person name="Bindschedler S."/>
            <person name="Junier P."/>
        </authorList>
    </citation>
    <scope>NUCLEOTIDE SEQUENCE [LARGE SCALE GENOMIC DNA]</scope>
    <source>
        <strain evidence="2 3">Ox1</strain>
    </source>
</reference>